<proteinExistence type="predicted"/>
<dbReference type="AlphaFoldDB" id="A0A248VYN8"/>
<evidence type="ECO:0000313" key="1">
    <source>
        <dbReference type="EMBL" id="ASW03642.1"/>
    </source>
</evidence>
<keyword evidence="2" id="KW-1185">Reference proteome</keyword>
<geneLocation type="plasmid" evidence="1 2">
    <name>pBN2</name>
</geneLocation>
<dbReference type="KEGG" id="parb:CJU94_36165"/>
<dbReference type="Proteomes" id="UP000215158">
    <property type="component" value="Plasmid pBN2"/>
</dbReference>
<name>A0A248VYN8_9BURK</name>
<sequence>MLLTISIEEYKMAAIFCSNAATGLQTAVTSVDVRQAFRAAGMRARVADLGMKFRICDLDRSQYGIEVERVARALKFTDSLGLPGGQWNTSTEFIAYKPGKIVRLSAQ</sequence>
<organism evidence="1 2">
    <name type="scientific">Paraburkholderia aromaticivorans</name>
    <dbReference type="NCBI Taxonomy" id="2026199"/>
    <lineage>
        <taxon>Bacteria</taxon>
        <taxon>Pseudomonadati</taxon>
        <taxon>Pseudomonadota</taxon>
        <taxon>Betaproteobacteria</taxon>
        <taxon>Burkholderiales</taxon>
        <taxon>Burkholderiaceae</taxon>
        <taxon>Paraburkholderia</taxon>
    </lineage>
</organism>
<gene>
    <name evidence="1" type="ORF">CJU94_36165</name>
</gene>
<reference evidence="1 2" key="1">
    <citation type="submission" date="2017-08" db="EMBL/GenBank/DDBJ databases">
        <title>Identification and genetic characteristics of simultaneous BTEX- and naphthalene-degrading Paraburkholderia sp. BN5 isolated from petroleum-contaminated soil.</title>
        <authorList>
            <person name="Lee Y."/>
            <person name="Jeon C.O."/>
        </authorList>
    </citation>
    <scope>NUCLEOTIDE SEQUENCE [LARGE SCALE GENOMIC DNA]</scope>
    <source>
        <strain evidence="1 2">BN5</strain>
        <plasmid evidence="1 2">pBN2</plasmid>
    </source>
</reference>
<dbReference type="EMBL" id="CP022992">
    <property type="protein sequence ID" value="ASW03642.1"/>
    <property type="molecule type" value="Genomic_DNA"/>
</dbReference>
<evidence type="ECO:0000313" key="2">
    <source>
        <dbReference type="Proteomes" id="UP000215158"/>
    </source>
</evidence>
<protein>
    <submittedName>
        <fullName evidence="1">Uncharacterized protein</fullName>
    </submittedName>
</protein>
<keyword evidence="1" id="KW-0614">Plasmid</keyword>
<accession>A0A248VYN8</accession>